<accession>A0A6C0KSG3</accession>
<proteinExistence type="predicted"/>
<evidence type="ECO:0000313" key="1">
    <source>
        <dbReference type="EMBL" id="QHU19278.1"/>
    </source>
</evidence>
<dbReference type="AlphaFoldDB" id="A0A6C0KSG3"/>
<dbReference type="EMBL" id="MN740946">
    <property type="protein sequence ID" value="QHU19278.1"/>
    <property type="molecule type" value="Genomic_DNA"/>
</dbReference>
<sequence length="87" mass="10470">MIPYLKDDTVFNIAYIHIDSWCDSENTFKLIKNLKDPLKENRIIHDLNLFWNVEINKHNSGDIDIYNFTRKFDTNFFSNNENPIFIN</sequence>
<name>A0A6C0KSG3_9ZZZZ</name>
<organism evidence="1">
    <name type="scientific">viral metagenome</name>
    <dbReference type="NCBI Taxonomy" id="1070528"/>
    <lineage>
        <taxon>unclassified sequences</taxon>
        <taxon>metagenomes</taxon>
        <taxon>organismal metagenomes</taxon>
    </lineage>
</organism>
<protein>
    <submittedName>
        <fullName evidence="1">Uncharacterized protein</fullName>
    </submittedName>
</protein>
<reference evidence="1" key="1">
    <citation type="journal article" date="2020" name="Nature">
        <title>Giant virus diversity and host interactions through global metagenomics.</title>
        <authorList>
            <person name="Schulz F."/>
            <person name="Roux S."/>
            <person name="Paez-Espino D."/>
            <person name="Jungbluth S."/>
            <person name="Walsh D.A."/>
            <person name="Denef V.J."/>
            <person name="McMahon K.D."/>
            <person name="Konstantinidis K.T."/>
            <person name="Eloe-Fadrosh E.A."/>
            <person name="Kyrpides N.C."/>
            <person name="Woyke T."/>
        </authorList>
    </citation>
    <scope>NUCLEOTIDE SEQUENCE</scope>
    <source>
        <strain evidence="1">GVMAG-S-3300013014-104</strain>
    </source>
</reference>